<dbReference type="GO" id="GO:0016020">
    <property type="term" value="C:membrane"/>
    <property type="evidence" value="ECO:0007669"/>
    <property type="project" value="UniProtKB-SubCell"/>
</dbReference>
<evidence type="ECO:0000256" key="2">
    <source>
        <dbReference type="ARBA" id="ARBA00022692"/>
    </source>
</evidence>
<keyword evidence="3 6" id="KW-1133">Transmembrane helix</keyword>
<feature type="domain" description="Rhodopsin" evidence="7">
    <location>
        <begin position="26"/>
        <end position="196"/>
    </location>
</feature>
<dbReference type="Pfam" id="PF20684">
    <property type="entry name" value="Fung_rhodopsin"/>
    <property type="match status" value="1"/>
</dbReference>
<keyword evidence="2 6" id="KW-0812">Transmembrane</keyword>
<dbReference type="OrthoDB" id="6133115at2759"/>
<reference evidence="8 9" key="1">
    <citation type="submission" date="2015-07" db="EMBL/GenBank/DDBJ databases">
        <title>Comparative genomics of the Sigatoka disease complex on banana suggests a link between parallel evolutionary changes in Pseudocercospora fijiensis and Pseudocercospora eumusae and increased virulence on the banana host.</title>
        <authorList>
            <person name="Chang T.-C."/>
            <person name="Salvucci A."/>
            <person name="Crous P.W."/>
            <person name="Stergiopoulos I."/>
        </authorList>
    </citation>
    <scope>NUCLEOTIDE SEQUENCE [LARGE SCALE GENOMIC DNA]</scope>
    <source>
        <strain evidence="8 9">CBS 116634</strain>
    </source>
</reference>
<dbReference type="PANTHER" id="PTHR33048:SF96">
    <property type="entry name" value="INTEGRAL MEMBRANE PROTEIN"/>
    <property type="match status" value="1"/>
</dbReference>
<keyword evidence="9" id="KW-1185">Reference proteome</keyword>
<feature type="transmembrane region" description="Helical" evidence="6">
    <location>
        <begin position="85"/>
        <end position="112"/>
    </location>
</feature>
<evidence type="ECO:0000259" key="7">
    <source>
        <dbReference type="Pfam" id="PF20684"/>
    </source>
</evidence>
<evidence type="ECO:0000256" key="4">
    <source>
        <dbReference type="ARBA" id="ARBA00023136"/>
    </source>
</evidence>
<feature type="transmembrane region" description="Helical" evidence="6">
    <location>
        <begin position="124"/>
        <end position="147"/>
    </location>
</feature>
<feature type="transmembrane region" description="Helical" evidence="6">
    <location>
        <begin position="42"/>
        <end position="65"/>
    </location>
</feature>
<evidence type="ECO:0000313" key="9">
    <source>
        <dbReference type="Proteomes" id="UP000073492"/>
    </source>
</evidence>
<dbReference type="EMBL" id="LFZO01000062">
    <property type="protein sequence ID" value="KXT15254.1"/>
    <property type="molecule type" value="Genomic_DNA"/>
</dbReference>
<feature type="transmembrane region" description="Helical" evidence="6">
    <location>
        <begin position="208"/>
        <end position="235"/>
    </location>
</feature>
<comment type="caution">
    <text evidence="8">The sequence shown here is derived from an EMBL/GenBank/DDBJ whole genome shotgun (WGS) entry which is preliminary data.</text>
</comment>
<comment type="subcellular location">
    <subcellularLocation>
        <location evidence="1">Membrane</location>
        <topology evidence="1">Multi-pass membrane protein</topology>
    </subcellularLocation>
</comment>
<dbReference type="InterPro" id="IPR049326">
    <property type="entry name" value="Rhodopsin_dom_fungi"/>
</dbReference>
<protein>
    <recommendedName>
        <fullName evidence="7">Rhodopsin domain-containing protein</fullName>
    </recommendedName>
</protein>
<name>A0A139IKU6_9PEZI</name>
<dbReference type="PANTHER" id="PTHR33048">
    <property type="entry name" value="PTH11-LIKE INTEGRAL MEMBRANE PROTEIN (AFU_ORTHOLOGUE AFUA_5G11245)"/>
    <property type="match status" value="1"/>
</dbReference>
<keyword evidence="4 6" id="KW-0472">Membrane</keyword>
<accession>A0A139IKU6</accession>
<dbReference type="InterPro" id="IPR052337">
    <property type="entry name" value="SAT4-like"/>
</dbReference>
<dbReference type="AlphaFoldDB" id="A0A139IKU6"/>
<evidence type="ECO:0000256" key="3">
    <source>
        <dbReference type="ARBA" id="ARBA00022989"/>
    </source>
</evidence>
<proteinExistence type="inferred from homology"/>
<feature type="transmembrane region" description="Helical" evidence="6">
    <location>
        <begin position="12"/>
        <end position="30"/>
    </location>
</feature>
<evidence type="ECO:0000256" key="6">
    <source>
        <dbReference type="SAM" id="Phobius"/>
    </source>
</evidence>
<evidence type="ECO:0000256" key="1">
    <source>
        <dbReference type="ARBA" id="ARBA00004141"/>
    </source>
</evidence>
<dbReference type="Proteomes" id="UP000073492">
    <property type="component" value="Unassembled WGS sequence"/>
</dbReference>
<gene>
    <name evidence="8" type="ORF">AC579_4849</name>
</gene>
<sequence>MTTLESRATLGVAIAFFVLSWISVGLRILVRASMLRNFGADDWTMLATQLLFSAYLTAQLVGVAYGTGQHLDDLVPWRAERALKAWYFCEIFYVCSTSFLKVSIGLFLLRVATNKIHIWIVRMIMMLAAVFGFAFLFVIIFQCWPISDWWSLDPTQKHCIKPDIVIGLTYGVSGLNVIADWTLGILPAFIVKDLQILAQSFDGSNGDFLYTTVGVAIWTTVEIGIGVTAGCMATLRPLIRLAFDKLGLSSSSGVRKSSGFRVPQYSRGRATPLDDFVILSPKHGKTVTTITGNFDEEERSRSSSQEGFSRPHIQDMHAITKHFVVEYDDAKPDHEYEQGFTSLPKRS</sequence>
<evidence type="ECO:0000313" key="8">
    <source>
        <dbReference type="EMBL" id="KXT15254.1"/>
    </source>
</evidence>
<comment type="similarity">
    <text evidence="5">Belongs to the SAT4 family.</text>
</comment>
<evidence type="ECO:0000256" key="5">
    <source>
        <dbReference type="ARBA" id="ARBA00038359"/>
    </source>
</evidence>
<organism evidence="8 9">
    <name type="scientific">Pseudocercospora musae</name>
    <dbReference type="NCBI Taxonomy" id="113226"/>
    <lineage>
        <taxon>Eukaryota</taxon>
        <taxon>Fungi</taxon>
        <taxon>Dikarya</taxon>
        <taxon>Ascomycota</taxon>
        <taxon>Pezizomycotina</taxon>
        <taxon>Dothideomycetes</taxon>
        <taxon>Dothideomycetidae</taxon>
        <taxon>Mycosphaerellales</taxon>
        <taxon>Mycosphaerellaceae</taxon>
        <taxon>Pseudocercospora</taxon>
    </lineage>
</organism>